<protein>
    <recommendedName>
        <fullName evidence="1">DUF6795 domain-containing protein</fullName>
    </recommendedName>
</protein>
<reference evidence="2 3" key="1">
    <citation type="submission" date="2017-10" db="EMBL/GenBank/DDBJ databases">
        <authorList>
            <person name="Banno H."/>
            <person name="Chua N.-H."/>
        </authorList>
    </citation>
    <scope>NUCLEOTIDE SEQUENCE [LARGE SCALE GENOMIC DNA]</scope>
    <source>
        <strain evidence="2">Vibrio tapetis CECT4600</strain>
    </source>
</reference>
<accession>A0A2N8Z9F5</accession>
<proteinExistence type="predicted"/>
<dbReference type="EMBL" id="LT960611">
    <property type="protein sequence ID" value="SON48548.1"/>
    <property type="molecule type" value="Genomic_DNA"/>
</dbReference>
<sequence>MFWPFKRYDVEMSPRVAGRVMDGDKPVVGIEVFRVLVYQGYKKGKELRASTVTDSKGRFEFSELMVRSRYPGDIFGQNFGVYQGVYLDDGPEVTYLWSTNKPPHHIATLAKLISNLDCEIKAKEKDYEIDVLAEGGRREQPITSICVWNNTYLKNISKHL</sequence>
<evidence type="ECO:0000313" key="2">
    <source>
        <dbReference type="EMBL" id="SON48548.1"/>
    </source>
</evidence>
<feature type="domain" description="DUF6795" evidence="1">
    <location>
        <begin position="16"/>
        <end position="122"/>
    </location>
</feature>
<dbReference type="AlphaFoldDB" id="A0A2N8Z9F5"/>
<organism evidence="2 3">
    <name type="scientific">Vibrio tapetis subsp. tapetis</name>
    <dbReference type="NCBI Taxonomy" id="1671868"/>
    <lineage>
        <taxon>Bacteria</taxon>
        <taxon>Pseudomonadati</taxon>
        <taxon>Pseudomonadota</taxon>
        <taxon>Gammaproteobacteria</taxon>
        <taxon>Vibrionales</taxon>
        <taxon>Vibrionaceae</taxon>
        <taxon>Vibrio</taxon>
    </lineage>
</organism>
<dbReference type="RefSeq" id="WP_102521379.1">
    <property type="nucleotide sequence ID" value="NZ_LT960611.1"/>
</dbReference>
<dbReference type="KEGG" id="vta:A0569"/>
<keyword evidence="3" id="KW-1185">Reference proteome</keyword>
<evidence type="ECO:0000259" key="1">
    <source>
        <dbReference type="Pfam" id="PF20598"/>
    </source>
</evidence>
<dbReference type="Pfam" id="PF20598">
    <property type="entry name" value="DUF6795"/>
    <property type="match status" value="1"/>
</dbReference>
<gene>
    <name evidence="2" type="ORF">VTAP4600_A0569</name>
</gene>
<dbReference type="Proteomes" id="UP000235828">
    <property type="component" value="Chromosome A"/>
</dbReference>
<dbReference type="OrthoDB" id="6313843at2"/>
<name>A0A2N8Z9F5_9VIBR</name>
<dbReference type="InterPro" id="IPR046474">
    <property type="entry name" value="DUF6795"/>
</dbReference>
<evidence type="ECO:0000313" key="3">
    <source>
        <dbReference type="Proteomes" id="UP000235828"/>
    </source>
</evidence>